<name>A0A557RZF6_9GAMM</name>
<dbReference type="OrthoDB" id="9795622at2"/>
<dbReference type="PANTHER" id="PTHR46211">
    <property type="entry name" value="GLYCEROPHOSPHORYL DIESTER PHOSPHODIESTERASE"/>
    <property type="match status" value="1"/>
</dbReference>
<dbReference type="EMBL" id="VMNH01000024">
    <property type="protein sequence ID" value="TVO70557.1"/>
    <property type="molecule type" value="Genomic_DNA"/>
</dbReference>
<dbReference type="Gene3D" id="3.20.20.190">
    <property type="entry name" value="Phosphatidylinositol (PI) phosphodiesterase"/>
    <property type="match status" value="1"/>
</dbReference>
<evidence type="ECO:0000259" key="1">
    <source>
        <dbReference type="PROSITE" id="PS51704"/>
    </source>
</evidence>
<dbReference type="SUPFAM" id="SSF51695">
    <property type="entry name" value="PLC-like phosphodiesterases"/>
    <property type="match status" value="1"/>
</dbReference>
<evidence type="ECO:0000313" key="2">
    <source>
        <dbReference type="EMBL" id="TVO70557.1"/>
    </source>
</evidence>
<dbReference type="Proteomes" id="UP000316649">
    <property type="component" value="Unassembled WGS sequence"/>
</dbReference>
<proteinExistence type="predicted"/>
<organism evidence="2 3">
    <name type="scientific">Sedimenticola selenatireducens</name>
    <dbReference type="NCBI Taxonomy" id="191960"/>
    <lineage>
        <taxon>Bacteria</taxon>
        <taxon>Pseudomonadati</taxon>
        <taxon>Pseudomonadota</taxon>
        <taxon>Gammaproteobacteria</taxon>
        <taxon>Chromatiales</taxon>
        <taxon>Sedimenticolaceae</taxon>
        <taxon>Sedimenticola</taxon>
    </lineage>
</organism>
<dbReference type="GO" id="GO:0006629">
    <property type="term" value="P:lipid metabolic process"/>
    <property type="evidence" value="ECO:0007669"/>
    <property type="project" value="InterPro"/>
</dbReference>
<accession>A0A557RZF6</accession>
<keyword evidence="3" id="KW-1185">Reference proteome</keyword>
<comment type="caution">
    <text evidence="2">The sequence shown here is derived from an EMBL/GenBank/DDBJ whole genome shotgun (WGS) entry which is preliminary data.</text>
</comment>
<sequence>MTLSHDHFVAHRGYMELYPENSWSGLEASLKLGAKWIECDIQMTTPGHFILLHDADFQRTAGENLSAFGLTADQMMTLSVHEPGRLGTQFHPEPVISLDELLIKIPLYPDARAMVEIKEESIQHWGLEAVMKPLLIQLEPVKRQCVLISFSLDALEYANKNSGIELGLVLRNYDDASLAAAHTLSPAFVICNYKKLPPDTPPTRGPWQWMLYDITDPILAEQWAELGIDLIETRDIGLLLKYVDQNSIYRQTS</sequence>
<dbReference type="GO" id="GO:0008081">
    <property type="term" value="F:phosphoric diester hydrolase activity"/>
    <property type="evidence" value="ECO:0007669"/>
    <property type="project" value="InterPro"/>
</dbReference>
<reference evidence="2 3" key="1">
    <citation type="submission" date="2019-07" db="EMBL/GenBank/DDBJ databases">
        <title>The pathways for chlorine oxyanion respiration interact through the shared metabolite chlorate.</title>
        <authorList>
            <person name="Barnum T.P."/>
            <person name="Cheng Y."/>
            <person name="Hill K.A."/>
            <person name="Lucas L.N."/>
            <person name="Carlson H.K."/>
            <person name="Coates J.D."/>
        </authorList>
    </citation>
    <scope>NUCLEOTIDE SEQUENCE [LARGE SCALE GENOMIC DNA]</scope>
    <source>
        <strain evidence="2 3">BK-1</strain>
    </source>
</reference>
<dbReference type="AlphaFoldDB" id="A0A557RZF6"/>
<feature type="domain" description="GP-PDE" evidence="1">
    <location>
        <begin position="6"/>
        <end position="253"/>
    </location>
</feature>
<dbReference type="InterPro" id="IPR030395">
    <property type="entry name" value="GP_PDE_dom"/>
</dbReference>
<dbReference type="PANTHER" id="PTHR46211:SF14">
    <property type="entry name" value="GLYCEROPHOSPHODIESTER PHOSPHODIESTERASE"/>
    <property type="match status" value="1"/>
</dbReference>
<dbReference type="PROSITE" id="PS51704">
    <property type="entry name" value="GP_PDE"/>
    <property type="match status" value="1"/>
</dbReference>
<protein>
    <recommendedName>
        <fullName evidence="1">GP-PDE domain-containing protein</fullName>
    </recommendedName>
</protein>
<dbReference type="Pfam" id="PF03009">
    <property type="entry name" value="GDPD"/>
    <property type="match status" value="1"/>
</dbReference>
<evidence type="ECO:0000313" key="3">
    <source>
        <dbReference type="Proteomes" id="UP000316649"/>
    </source>
</evidence>
<gene>
    <name evidence="2" type="ORF">FHP88_16870</name>
</gene>
<dbReference type="InterPro" id="IPR017946">
    <property type="entry name" value="PLC-like_Pdiesterase_TIM-brl"/>
</dbReference>